<dbReference type="Proteomes" id="UP000321523">
    <property type="component" value="Unassembled WGS sequence"/>
</dbReference>
<dbReference type="SUPFAM" id="SSF56003">
    <property type="entry name" value="Molybdenum cofactor-binding domain"/>
    <property type="match status" value="1"/>
</dbReference>
<accession>A0A512DYR6</accession>
<dbReference type="InterPro" id="IPR008274">
    <property type="entry name" value="AldOxase/xan_DH_MoCoBD1"/>
</dbReference>
<dbReference type="GO" id="GO:0005506">
    <property type="term" value="F:iron ion binding"/>
    <property type="evidence" value="ECO:0007669"/>
    <property type="project" value="InterPro"/>
</dbReference>
<dbReference type="InterPro" id="IPR016208">
    <property type="entry name" value="Ald_Oxase/xanthine_DH-like"/>
</dbReference>
<dbReference type="Pfam" id="PF01315">
    <property type="entry name" value="Ald_Xan_dh_C"/>
    <property type="match status" value="1"/>
</dbReference>
<evidence type="ECO:0000313" key="4">
    <source>
        <dbReference type="EMBL" id="GEO41643.1"/>
    </source>
</evidence>
<dbReference type="EMBL" id="BJYZ01000030">
    <property type="protein sequence ID" value="GEO41643.1"/>
    <property type="molecule type" value="Genomic_DNA"/>
</dbReference>
<dbReference type="SUPFAM" id="SSF54665">
    <property type="entry name" value="CO dehydrogenase molybdoprotein N-domain-like"/>
    <property type="match status" value="1"/>
</dbReference>
<feature type="domain" description="Aldehyde oxidase/xanthine dehydrogenase a/b hammerhead" evidence="3">
    <location>
        <begin position="26"/>
        <end position="136"/>
    </location>
</feature>
<dbReference type="Gene3D" id="3.30.365.10">
    <property type="entry name" value="Aldehyde oxidase/xanthine dehydrogenase, molybdopterin binding domain"/>
    <property type="match status" value="4"/>
</dbReference>
<evidence type="ECO:0000256" key="2">
    <source>
        <dbReference type="ARBA" id="ARBA00023002"/>
    </source>
</evidence>
<sequence length="736" mass="77916">MSVAAPEPGRNMGQPAPRVDARLKVTGEARYAADFPAANLAHGVLVTSSIARGSIASLDLGEAKAVAGVIEILTHDNVGSAIKPLPFGNGSATSISPLTDAKIWHDGQIIALVLADTFEAAREAAYKVKATYNAEQPSAGFGSAGAETLPAVGQAQSHKEDPAVGDAEAALRSAPTVIEVDYSTPTQHHNPIELFSTTCVWNGDQLTVYEPSQSVYGFRAMVAKQLGIDIGKVRVVSPYVGGAFGAKGSMTPRTGIVALAAKRINRPVRCVVTREQGYTTATYRAETRHHIRMGAGPDGKITGFSHEGWEVTSRPDSYVVAGTEASARLYGYGAVATKVNMVRADRNTPGYMRSPPEVPYIYALESAMDELAIALKMDPVELRRINDTMKEPIKGYPYTSRALMECFDQASAAFGWAKRNPAVGSMRDGDWLIGMGCATALYPTNVGAATARVRLSADGTVRVQTAAHDLGTGAYTVIGQMAAERLGVDLAAVTVELGDTSLPPAPVAGGSNTTASVCSTVLIACDAIRDKLFKSAGQPNQGPVKAVLEKMGSGAIEEYAEWIPPGAPPDAIKKLYQGASTLKGGLEGEKMMCAFGAEFVEVRIHARTREIRVPRIVGAFTGGRIMNTRTAHSQLMGGMIWGIGSALHEKTEIDARHARYMNRDLAEYLVPVNADVPQVDVILVPEEDAEVNPAGVKGLGEVANVGTASAIANAVFHATGRRIRDLPIRIEDLLDV</sequence>
<name>A0A512DYR6_9PROT</name>
<dbReference type="SMART" id="SM01008">
    <property type="entry name" value="Ald_Xan_dh_C"/>
    <property type="match status" value="1"/>
</dbReference>
<dbReference type="GO" id="GO:0016491">
    <property type="term" value="F:oxidoreductase activity"/>
    <property type="evidence" value="ECO:0007669"/>
    <property type="project" value="UniProtKB-KW"/>
</dbReference>
<comment type="caution">
    <text evidence="4">The sequence shown here is derived from an EMBL/GenBank/DDBJ whole genome shotgun (WGS) entry which is preliminary data.</text>
</comment>
<dbReference type="Pfam" id="PF20256">
    <property type="entry name" value="MoCoBD_2"/>
    <property type="match status" value="1"/>
</dbReference>
<keyword evidence="2" id="KW-0560">Oxidoreductase</keyword>
<protein>
    <submittedName>
        <fullName evidence="4">Xanthine dehydrogenase</fullName>
    </submittedName>
</protein>
<evidence type="ECO:0000313" key="5">
    <source>
        <dbReference type="Proteomes" id="UP000321523"/>
    </source>
</evidence>
<dbReference type="InterPro" id="IPR037165">
    <property type="entry name" value="AldOxase/xan_DH_Mopterin-bd_sf"/>
</dbReference>
<dbReference type="Pfam" id="PF02738">
    <property type="entry name" value="MoCoBD_1"/>
    <property type="match status" value="1"/>
</dbReference>
<dbReference type="RefSeq" id="WP_044437529.1">
    <property type="nucleotide sequence ID" value="NZ_BJYZ01000030.1"/>
</dbReference>
<dbReference type="AlphaFoldDB" id="A0A512DYR6"/>
<dbReference type="InterPro" id="IPR000674">
    <property type="entry name" value="Ald_Oxase/Xan_DH_a/b"/>
</dbReference>
<dbReference type="PANTHER" id="PTHR11908">
    <property type="entry name" value="XANTHINE DEHYDROGENASE"/>
    <property type="match status" value="1"/>
</dbReference>
<dbReference type="InterPro" id="IPR046867">
    <property type="entry name" value="AldOxase/xan_DH_MoCoBD2"/>
</dbReference>
<keyword evidence="1" id="KW-0500">Molybdenum</keyword>
<gene>
    <name evidence="4" type="ORF">SAE02_57910</name>
</gene>
<reference evidence="4 5" key="1">
    <citation type="submission" date="2019-07" db="EMBL/GenBank/DDBJ databases">
        <title>Whole genome shotgun sequence of Skermanella aerolata NBRC 106429.</title>
        <authorList>
            <person name="Hosoyama A."/>
            <person name="Uohara A."/>
            <person name="Ohji S."/>
            <person name="Ichikawa N."/>
        </authorList>
    </citation>
    <scope>NUCLEOTIDE SEQUENCE [LARGE SCALE GENOMIC DNA]</scope>
    <source>
        <strain evidence="4 5">NBRC 106429</strain>
    </source>
</reference>
<evidence type="ECO:0000259" key="3">
    <source>
        <dbReference type="SMART" id="SM01008"/>
    </source>
</evidence>
<keyword evidence="5" id="KW-1185">Reference proteome</keyword>
<dbReference type="PANTHER" id="PTHR11908:SF132">
    <property type="entry name" value="ALDEHYDE OXIDASE 1-RELATED"/>
    <property type="match status" value="1"/>
</dbReference>
<dbReference type="OrthoDB" id="8428274at2"/>
<evidence type="ECO:0000256" key="1">
    <source>
        <dbReference type="ARBA" id="ARBA00022505"/>
    </source>
</evidence>
<organism evidence="4 5">
    <name type="scientific">Skermanella aerolata</name>
    <dbReference type="NCBI Taxonomy" id="393310"/>
    <lineage>
        <taxon>Bacteria</taxon>
        <taxon>Pseudomonadati</taxon>
        <taxon>Pseudomonadota</taxon>
        <taxon>Alphaproteobacteria</taxon>
        <taxon>Rhodospirillales</taxon>
        <taxon>Azospirillaceae</taxon>
        <taxon>Skermanella</taxon>
    </lineage>
</organism>
<proteinExistence type="predicted"/>
<dbReference type="Gene3D" id="3.90.1170.50">
    <property type="entry name" value="Aldehyde oxidase/xanthine dehydrogenase, a/b hammerhead"/>
    <property type="match status" value="1"/>
</dbReference>
<dbReference type="InterPro" id="IPR036856">
    <property type="entry name" value="Ald_Oxase/Xan_DH_a/b_sf"/>
</dbReference>